<feature type="compositionally biased region" description="Pro residues" evidence="1">
    <location>
        <begin position="87"/>
        <end position="102"/>
    </location>
</feature>
<organism evidence="2 3">
    <name type="scientific">Macrolepiota fuliginosa MF-IS2</name>
    <dbReference type="NCBI Taxonomy" id="1400762"/>
    <lineage>
        <taxon>Eukaryota</taxon>
        <taxon>Fungi</taxon>
        <taxon>Dikarya</taxon>
        <taxon>Basidiomycota</taxon>
        <taxon>Agaricomycotina</taxon>
        <taxon>Agaricomycetes</taxon>
        <taxon>Agaricomycetidae</taxon>
        <taxon>Agaricales</taxon>
        <taxon>Agaricineae</taxon>
        <taxon>Agaricaceae</taxon>
        <taxon>Macrolepiota</taxon>
    </lineage>
</organism>
<accession>A0A9P5XGM2</accession>
<feature type="region of interest" description="Disordered" evidence="1">
    <location>
        <begin position="423"/>
        <end position="444"/>
    </location>
</feature>
<name>A0A9P5XGM2_9AGAR</name>
<dbReference type="EMBL" id="MU151138">
    <property type="protein sequence ID" value="KAF9449180.1"/>
    <property type="molecule type" value="Genomic_DNA"/>
</dbReference>
<dbReference type="OrthoDB" id="10256743at2759"/>
<gene>
    <name evidence="2" type="ORF">P691DRAFT_667963</name>
</gene>
<dbReference type="AlphaFoldDB" id="A0A9P5XGM2"/>
<reference evidence="2" key="1">
    <citation type="submission" date="2020-11" db="EMBL/GenBank/DDBJ databases">
        <authorList>
            <consortium name="DOE Joint Genome Institute"/>
            <person name="Ahrendt S."/>
            <person name="Riley R."/>
            <person name="Andreopoulos W."/>
            <person name="Labutti K."/>
            <person name="Pangilinan J."/>
            <person name="Ruiz-Duenas F.J."/>
            <person name="Barrasa J.M."/>
            <person name="Sanchez-Garcia M."/>
            <person name="Camarero S."/>
            <person name="Miyauchi S."/>
            <person name="Serrano A."/>
            <person name="Linde D."/>
            <person name="Babiker R."/>
            <person name="Drula E."/>
            <person name="Ayuso-Fernandez I."/>
            <person name="Pacheco R."/>
            <person name="Padilla G."/>
            <person name="Ferreira P."/>
            <person name="Barriuso J."/>
            <person name="Kellner H."/>
            <person name="Castanera R."/>
            <person name="Alfaro M."/>
            <person name="Ramirez L."/>
            <person name="Pisabarro A.G."/>
            <person name="Kuo A."/>
            <person name="Tritt A."/>
            <person name="Lipzen A."/>
            <person name="He G."/>
            <person name="Yan M."/>
            <person name="Ng V."/>
            <person name="Cullen D."/>
            <person name="Martin F."/>
            <person name="Rosso M.-N."/>
            <person name="Henrissat B."/>
            <person name="Hibbett D."/>
            <person name="Martinez A.T."/>
            <person name="Grigoriev I.V."/>
        </authorList>
    </citation>
    <scope>NUCLEOTIDE SEQUENCE</scope>
    <source>
        <strain evidence="2">MF-IS2</strain>
    </source>
</reference>
<feature type="compositionally biased region" description="Polar residues" evidence="1">
    <location>
        <begin position="301"/>
        <end position="320"/>
    </location>
</feature>
<evidence type="ECO:0000313" key="3">
    <source>
        <dbReference type="Proteomes" id="UP000807342"/>
    </source>
</evidence>
<keyword evidence="3" id="KW-1185">Reference proteome</keyword>
<feature type="region of interest" description="Disordered" evidence="1">
    <location>
        <begin position="79"/>
        <end position="102"/>
    </location>
</feature>
<comment type="caution">
    <text evidence="2">The sequence shown here is derived from an EMBL/GenBank/DDBJ whole genome shotgun (WGS) entry which is preliminary data.</text>
</comment>
<proteinExistence type="predicted"/>
<evidence type="ECO:0000313" key="2">
    <source>
        <dbReference type="EMBL" id="KAF9449180.1"/>
    </source>
</evidence>
<feature type="region of interest" description="Disordered" evidence="1">
    <location>
        <begin position="254"/>
        <end position="336"/>
    </location>
</feature>
<sequence length="474" mass="52169">MGDVDTATSAPVLSFPAILRNPGLKDRYAHLRGGNIAGQDQGIPGQIVFKKIRRDQNEGKRWIRRRDNAHFVGNPHVVSASRKDYTPPTPSNKPTFPEPLPSYLPRSVKVPVATIPTRDPGTASAGRFSLSMKGMRKELRRSGGRAESLVQDIEEEMMEWLQGGVMLRPDESNAAGLANLQVKSSEGREIGSTGSIVEVSRTPLQLVWSITDDAFARYVVHCCARYHEVVSFSKGGSDGRLTYLLRPNVHQPDYRATTTLETPPITDIDYSSHPETTDVDSDLVSDHDFTDSDVDDPIATGATSGNLDSIQETSLPSSPHITRKAPNNPVREDDEWSVVSADVDAYGDESGSEAGRDLLDSISSLNLGGEHDPVSETRPPTNEAEGEDDDPDKTMTQEIAMVPVEGRESSPVRVSHLHQPLYSPNRRWARSTSSPSRSPARTRRLVSARKKRQVANLRMGSMGKHISFYDYLFS</sequence>
<feature type="compositionally biased region" description="Low complexity" evidence="1">
    <location>
        <begin position="430"/>
        <end position="439"/>
    </location>
</feature>
<dbReference type="Proteomes" id="UP000807342">
    <property type="component" value="Unassembled WGS sequence"/>
</dbReference>
<feature type="region of interest" description="Disordered" evidence="1">
    <location>
        <begin position="363"/>
        <end position="393"/>
    </location>
</feature>
<evidence type="ECO:0000256" key="1">
    <source>
        <dbReference type="SAM" id="MobiDB-lite"/>
    </source>
</evidence>
<protein>
    <submittedName>
        <fullName evidence="2">Uncharacterized protein</fullName>
    </submittedName>
</protein>